<protein>
    <recommendedName>
        <fullName evidence="2">WW domain-containing protein</fullName>
    </recommendedName>
</protein>
<dbReference type="InterPro" id="IPR001202">
    <property type="entry name" value="WW_dom"/>
</dbReference>
<dbReference type="Gene3D" id="2.20.70.10">
    <property type="match status" value="1"/>
</dbReference>
<dbReference type="PROSITE" id="PS50020">
    <property type="entry name" value="WW_DOMAIN_2"/>
    <property type="match status" value="1"/>
</dbReference>
<reference evidence="3" key="2">
    <citation type="submission" date="2025-09" db="UniProtKB">
        <authorList>
            <consortium name="Ensembl"/>
        </authorList>
    </citation>
    <scope>IDENTIFICATION</scope>
</reference>
<dbReference type="Ensembl" id="ENSEBUT00000025759.1">
    <property type="protein sequence ID" value="ENSEBUP00000025183.1"/>
    <property type="gene ID" value="ENSEBUG00000015536.1"/>
</dbReference>
<dbReference type="CDD" id="cd00201">
    <property type="entry name" value="WW"/>
    <property type="match status" value="1"/>
</dbReference>
<evidence type="ECO:0000313" key="4">
    <source>
        <dbReference type="Proteomes" id="UP000694388"/>
    </source>
</evidence>
<sequence length="139" mass="15761">MSHAGSGGRHLHPKGWEKWRCHSSGLLYYYDRTTKSRQWGRPGRTTEQQCMEMMEQFMQRMMHKMRAWREERDAKMDASVQSIRGDMRTLRAEMQCMGRSLQMGIMAVARDKAMDGGAQNGGGHSEASFGTVGVGSRLG</sequence>
<proteinExistence type="predicted"/>
<evidence type="ECO:0000313" key="3">
    <source>
        <dbReference type="Ensembl" id="ENSEBUP00000025183.1"/>
    </source>
</evidence>
<dbReference type="Proteomes" id="UP000694388">
    <property type="component" value="Unplaced"/>
</dbReference>
<organism evidence="3 4">
    <name type="scientific">Eptatretus burgeri</name>
    <name type="common">Inshore hagfish</name>
    <dbReference type="NCBI Taxonomy" id="7764"/>
    <lineage>
        <taxon>Eukaryota</taxon>
        <taxon>Metazoa</taxon>
        <taxon>Chordata</taxon>
        <taxon>Craniata</taxon>
        <taxon>Vertebrata</taxon>
        <taxon>Cyclostomata</taxon>
        <taxon>Myxini</taxon>
        <taxon>Myxiniformes</taxon>
        <taxon>Myxinidae</taxon>
        <taxon>Eptatretinae</taxon>
        <taxon>Eptatretus</taxon>
    </lineage>
</organism>
<reference evidence="3" key="1">
    <citation type="submission" date="2025-08" db="UniProtKB">
        <authorList>
            <consortium name="Ensembl"/>
        </authorList>
    </citation>
    <scope>IDENTIFICATION</scope>
</reference>
<dbReference type="SUPFAM" id="SSF51045">
    <property type="entry name" value="WW domain"/>
    <property type="match status" value="1"/>
</dbReference>
<keyword evidence="4" id="KW-1185">Reference proteome</keyword>
<name>A0A8C4R5H4_EPTBU</name>
<dbReference type="InterPro" id="IPR036020">
    <property type="entry name" value="WW_dom_sf"/>
</dbReference>
<dbReference type="AlphaFoldDB" id="A0A8C4R5H4"/>
<feature type="region of interest" description="Disordered" evidence="1">
    <location>
        <begin position="116"/>
        <end position="139"/>
    </location>
</feature>
<accession>A0A8C4R5H4</accession>
<evidence type="ECO:0000259" key="2">
    <source>
        <dbReference type="PROSITE" id="PS50020"/>
    </source>
</evidence>
<dbReference type="GeneTree" id="ENSGT00930000152716"/>
<feature type="domain" description="WW" evidence="2">
    <location>
        <begin position="13"/>
        <end position="44"/>
    </location>
</feature>
<evidence type="ECO:0000256" key="1">
    <source>
        <dbReference type="SAM" id="MobiDB-lite"/>
    </source>
</evidence>